<dbReference type="KEGG" id="plia:E4191_05620"/>
<keyword evidence="1" id="KW-0732">Signal</keyword>
<dbReference type="EMBL" id="CP038439">
    <property type="protein sequence ID" value="QBX34250.1"/>
    <property type="molecule type" value="Genomic_DNA"/>
</dbReference>
<dbReference type="AlphaFoldDB" id="A0A4P7HKS2"/>
<accession>A0A4P7HKS2</accession>
<dbReference type="RefSeq" id="WP_135312539.1">
    <property type="nucleotide sequence ID" value="NZ_CP038439.1"/>
</dbReference>
<evidence type="ECO:0000313" key="3">
    <source>
        <dbReference type="Proteomes" id="UP000296374"/>
    </source>
</evidence>
<reference evidence="3" key="1">
    <citation type="submission" date="2019-03" db="EMBL/GenBank/DDBJ databases">
        <authorList>
            <person name="Li J."/>
        </authorList>
    </citation>
    <scope>NUCLEOTIDE SEQUENCE [LARGE SCALE GENOMIC DNA]</scope>
    <source>
        <strain evidence="3">2251</strain>
    </source>
</reference>
<feature type="signal peptide" evidence="1">
    <location>
        <begin position="1"/>
        <end position="22"/>
    </location>
</feature>
<protein>
    <submittedName>
        <fullName evidence="2">Uncharacterized protein</fullName>
    </submittedName>
</protein>
<proteinExistence type="predicted"/>
<name>A0A4P7HKS2_9RHOB</name>
<gene>
    <name evidence="2" type="ORF">E4191_05620</name>
</gene>
<evidence type="ECO:0000256" key="1">
    <source>
        <dbReference type="SAM" id="SignalP"/>
    </source>
</evidence>
<evidence type="ECO:0000313" key="2">
    <source>
        <dbReference type="EMBL" id="QBX34250.1"/>
    </source>
</evidence>
<feature type="chain" id="PRO_5020570755" evidence="1">
    <location>
        <begin position="23"/>
        <end position="112"/>
    </location>
</feature>
<sequence>MKRSGQKALLALAALWPAMGHASSEEAWEALRDRLISECQLMGEAAAPGAAVTVTPNEIGSEGFAVALVTTWGEGAGSLPELAVCLMDKRSGVVELSTAFFDLPDLSPTAPD</sequence>
<organism evidence="2 3">
    <name type="scientific">Paracoccus liaowanqingii</name>
    <dbReference type="NCBI Taxonomy" id="2560053"/>
    <lineage>
        <taxon>Bacteria</taxon>
        <taxon>Pseudomonadati</taxon>
        <taxon>Pseudomonadota</taxon>
        <taxon>Alphaproteobacteria</taxon>
        <taxon>Rhodobacterales</taxon>
        <taxon>Paracoccaceae</taxon>
        <taxon>Paracoccus</taxon>
    </lineage>
</organism>
<dbReference type="Proteomes" id="UP000296374">
    <property type="component" value="Chromosome"/>
</dbReference>